<comment type="caution">
    <text evidence="1">The sequence shown here is derived from an EMBL/GenBank/DDBJ whole genome shotgun (WGS) entry which is preliminary data.</text>
</comment>
<dbReference type="PANTHER" id="PTHR10438:SF405">
    <property type="entry name" value="THIOREDOXIN DOMAIN-CONTAINING PROTEIN"/>
    <property type="match status" value="1"/>
</dbReference>
<organism evidence="1 2">
    <name type="scientific">Punica granatum</name>
    <name type="common">Pomegranate</name>
    <dbReference type="NCBI Taxonomy" id="22663"/>
    <lineage>
        <taxon>Eukaryota</taxon>
        <taxon>Viridiplantae</taxon>
        <taxon>Streptophyta</taxon>
        <taxon>Embryophyta</taxon>
        <taxon>Tracheophyta</taxon>
        <taxon>Spermatophyta</taxon>
        <taxon>Magnoliopsida</taxon>
        <taxon>eudicotyledons</taxon>
        <taxon>Gunneridae</taxon>
        <taxon>Pentapetalae</taxon>
        <taxon>rosids</taxon>
        <taxon>malvids</taxon>
        <taxon>Myrtales</taxon>
        <taxon>Lythraceae</taxon>
        <taxon>Punica</taxon>
    </lineage>
</organism>
<keyword evidence="2" id="KW-1185">Reference proteome</keyword>
<evidence type="ECO:0000313" key="1">
    <source>
        <dbReference type="EMBL" id="PKI71235.1"/>
    </source>
</evidence>
<dbReference type="SUPFAM" id="SSF52833">
    <property type="entry name" value="Thioredoxin-like"/>
    <property type="match status" value="1"/>
</dbReference>
<sequence>MRSRVLRRLINAGGARSARQVAVIGGSGRTLISSCPLRSVLPPTHVSGPAISTSSSFASLFHVRTFSSSSAGNVCLIQSEEQFSSALNKIQDESSPAILYFTAVWCPPCRFMSPVLEELSGKYPHVTTYKIDIDQKGIEDKLSELRIDSVPRLHFFKDGKKVDEIIGADIERLKYTMERLYE</sequence>
<dbReference type="OrthoDB" id="2121326at2759"/>
<dbReference type="GeneID" id="116209234"/>
<dbReference type="PROSITE" id="PS00194">
    <property type="entry name" value="THIOREDOXIN_1"/>
    <property type="match status" value="1"/>
</dbReference>
<dbReference type="InterPro" id="IPR036249">
    <property type="entry name" value="Thioredoxin-like_sf"/>
</dbReference>
<protein>
    <submittedName>
        <fullName evidence="1">Uncharacterized protein</fullName>
    </submittedName>
</protein>
<dbReference type="AlphaFoldDB" id="A0A2I0KRY0"/>
<dbReference type="FunFam" id="3.40.30.10:FF:000245">
    <property type="entry name" value="Thioredoxin"/>
    <property type="match status" value="1"/>
</dbReference>
<proteinExistence type="predicted"/>
<dbReference type="EMBL" id="PGOL01000387">
    <property type="protein sequence ID" value="PKI71235.1"/>
    <property type="molecule type" value="Genomic_DNA"/>
</dbReference>
<accession>A0A2I0KRY0</accession>
<dbReference type="InterPro" id="IPR017937">
    <property type="entry name" value="Thioredoxin_CS"/>
</dbReference>
<dbReference type="STRING" id="22663.A0A2I0KRY0"/>
<dbReference type="InterPro" id="IPR050620">
    <property type="entry name" value="Thioredoxin_H-type-like"/>
</dbReference>
<evidence type="ECO:0000313" key="2">
    <source>
        <dbReference type="Proteomes" id="UP000233551"/>
    </source>
</evidence>
<dbReference type="PROSITE" id="PS51352">
    <property type="entry name" value="THIOREDOXIN_2"/>
    <property type="match status" value="1"/>
</dbReference>
<name>A0A2I0KRY0_PUNGR</name>
<dbReference type="Proteomes" id="UP000233551">
    <property type="component" value="Unassembled WGS sequence"/>
</dbReference>
<gene>
    <name evidence="1" type="ORF">CRG98_008410</name>
</gene>
<dbReference type="CDD" id="cd02947">
    <property type="entry name" value="TRX_family"/>
    <property type="match status" value="1"/>
</dbReference>
<dbReference type="InterPro" id="IPR013766">
    <property type="entry name" value="Thioredoxin_domain"/>
</dbReference>
<dbReference type="Pfam" id="PF00085">
    <property type="entry name" value="Thioredoxin"/>
    <property type="match status" value="1"/>
</dbReference>
<dbReference type="Gene3D" id="3.40.30.10">
    <property type="entry name" value="Glutaredoxin"/>
    <property type="match status" value="1"/>
</dbReference>
<dbReference type="PANTHER" id="PTHR10438">
    <property type="entry name" value="THIOREDOXIN"/>
    <property type="match status" value="1"/>
</dbReference>
<reference evidence="1 2" key="1">
    <citation type="submission" date="2017-11" db="EMBL/GenBank/DDBJ databases">
        <title>De-novo sequencing of pomegranate (Punica granatum L.) genome.</title>
        <authorList>
            <person name="Akparov Z."/>
            <person name="Amiraslanov A."/>
            <person name="Hajiyeva S."/>
            <person name="Abbasov M."/>
            <person name="Kaur K."/>
            <person name="Hamwieh A."/>
            <person name="Solovyev V."/>
            <person name="Salamov A."/>
            <person name="Braich B."/>
            <person name="Kosarev P."/>
            <person name="Mahmoud A."/>
            <person name="Hajiyev E."/>
            <person name="Babayeva S."/>
            <person name="Izzatullayeva V."/>
            <person name="Mammadov A."/>
            <person name="Mammadov A."/>
            <person name="Sharifova S."/>
            <person name="Ojaghi J."/>
            <person name="Eynullazada K."/>
            <person name="Bayramov B."/>
            <person name="Abdulazimova A."/>
            <person name="Shahmuradov I."/>
        </authorList>
    </citation>
    <scope>NUCLEOTIDE SEQUENCE [LARGE SCALE GENOMIC DNA]</scope>
    <source>
        <strain evidence="2">cv. AG2017</strain>
        <tissue evidence="1">Leaf</tissue>
    </source>
</reference>